<comment type="caution">
    <text evidence="2">The sequence shown here is derived from an EMBL/GenBank/DDBJ whole genome shotgun (WGS) entry which is preliminary data.</text>
</comment>
<name>A0A7W7IPB7_9CAUL</name>
<feature type="chain" id="PRO_5031196385" evidence="1">
    <location>
        <begin position="23"/>
        <end position="147"/>
    </location>
</feature>
<feature type="signal peptide" evidence="1">
    <location>
        <begin position="1"/>
        <end position="22"/>
    </location>
</feature>
<evidence type="ECO:0000256" key="1">
    <source>
        <dbReference type="SAM" id="SignalP"/>
    </source>
</evidence>
<dbReference type="AlphaFoldDB" id="A0A7W7IPB7"/>
<keyword evidence="1" id="KW-0732">Signal</keyword>
<evidence type="ECO:0000313" key="2">
    <source>
        <dbReference type="EMBL" id="MBB4798044.1"/>
    </source>
</evidence>
<protein>
    <submittedName>
        <fullName evidence="2">Uncharacterized protein</fullName>
    </submittedName>
</protein>
<dbReference type="RefSeq" id="WP_184269214.1">
    <property type="nucleotide sequence ID" value="NZ_JACHKY010000003.1"/>
</dbReference>
<accession>A0A7W7IPB7</accession>
<dbReference type="Proteomes" id="UP000539957">
    <property type="component" value="Unassembled WGS sequence"/>
</dbReference>
<proteinExistence type="predicted"/>
<keyword evidence="3" id="KW-1185">Reference proteome</keyword>
<dbReference type="EMBL" id="JACHKY010000003">
    <property type="protein sequence ID" value="MBB4798044.1"/>
    <property type="molecule type" value="Genomic_DNA"/>
</dbReference>
<organism evidence="2 3">
    <name type="scientific">Brevundimonas bullata</name>
    <dbReference type="NCBI Taxonomy" id="13160"/>
    <lineage>
        <taxon>Bacteria</taxon>
        <taxon>Pseudomonadati</taxon>
        <taxon>Pseudomonadota</taxon>
        <taxon>Alphaproteobacteria</taxon>
        <taxon>Caulobacterales</taxon>
        <taxon>Caulobacteraceae</taxon>
        <taxon>Brevundimonas</taxon>
    </lineage>
</organism>
<reference evidence="2 3" key="1">
    <citation type="submission" date="2020-08" db="EMBL/GenBank/DDBJ databases">
        <title>Functional genomics of gut bacteria from endangered species of beetles.</title>
        <authorList>
            <person name="Carlos-Shanley C."/>
        </authorList>
    </citation>
    <scope>NUCLEOTIDE SEQUENCE [LARGE SCALE GENOMIC DNA]</scope>
    <source>
        <strain evidence="2 3">S00123</strain>
    </source>
</reference>
<evidence type="ECO:0000313" key="3">
    <source>
        <dbReference type="Proteomes" id="UP000539957"/>
    </source>
</evidence>
<gene>
    <name evidence="2" type="ORF">HNP32_001788</name>
</gene>
<sequence length="147" mass="15630">MKPILLTAILAAAALSAGAASAEEWNAFSRNARLVYLVDVGGIATVGDTTSIRVARVPLQTPVGDYSHNIDEYEIRCSAKQARFLAEIEFGPDGAEVGRYPEADAAWDDIRPNSLSAYFQPIVCDGARADGPNAASIKAYIDNGRGK</sequence>